<keyword evidence="2" id="KW-1185">Reference proteome</keyword>
<sequence>MPIPTPAVFSAIHDHYPHAAVALAPDGCILDVNARWIAYGLHSGLSGRFDWHGANYFEMMEELVLGTGATASLRRQLDSLFAGERLVYSGTYSKPSALPGRRWFLVEAFPPFGSHSLPYPYLYLSHRDLRIAVRSAPHRDAGFKPAISRRYLPICAACKSVPDSSGNWTPIEQFLKERLQVELTHDICPSCIAELYPQYAGGLNLAGSGH</sequence>
<dbReference type="AlphaFoldDB" id="A0A5J5GA56"/>
<organism evidence="1 2">
    <name type="scientific">Paenibacillus spiritus</name>
    <dbReference type="NCBI Taxonomy" id="2496557"/>
    <lineage>
        <taxon>Bacteria</taxon>
        <taxon>Bacillati</taxon>
        <taxon>Bacillota</taxon>
        <taxon>Bacilli</taxon>
        <taxon>Bacillales</taxon>
        <taxon>Paenibacillaceae</taxon>
        <taxon>Paenibacillus</taxon>
    </lineage>
</organism>
<dbReference type="Proteomes" id="UP000367750">
    <property type="component" value="Unassembled WGS sequence"/>
</dbReference>
<evidence type="ECO:0000313" key="1">
    <source>
        <dbReference type="EMBL" id="KAA9004908.1"/>
    </source>
</evidence>
<name>A0A5J5GA56_9BACL</name>
<proteinExistence type="predicted"/>
<dbReference type="EMBL" id="VYKK01000012">
    <property type="protein sequence ID" value="KAA9004908.1"/>
    <property type="molecule type" value="Genomic_DNA"/>
</dbReference>
<evidence type="ECO:0000313" key="2">
    <source>
        <dbReference type="Proteomes" id="UP000367750"/>
    </source>
</evidence>
<reference evidence="1 2" key="1">
    <citation type="submission" date="2019-09" db="EMBL/GenBank/DDBJ databases">
        <title>Bacillus ochoae sp. nov., Paenibacillus whitsoniae sp. nov., Paenibacillus spiritus sp. nov. Isolated from the Mars Exploration Rover during spacecraft assembly.</title>
        <authorList>
            <person name="Seuylemezian A."/>
            <person name="Vaishampayan P."/>
        </authorList>
    </citation>
    <scope>NUCLEOTIDE SEQUENCE [LARGE SCALE GENOMIC DNA]</scope>
    <source>
        <strain evidence="1 2">MER_111</strain>
    </source>
</reference>
<protein>
    <recommendedName>
        <fullName evidence="3">PAS fold-4 domain-containing protein</fullName>
    </recommendedName>
</protein>
<comment type="caution">
    <text evidence="1">The sequence shown here is derived from an EMBL/GenBank/DDBJ whole genome shotgun (WGS) entry which is preliminary data.</text>
</comment>
<dbReference type="OrthoDB" id="2645267at2"/>
<gene>
    <name evidence="1" type="ORF">F4V43_09810</name>
</gene>
<dbReference type="RefSeq" id="WP_150458060.1">
    <property type="nucleotide sequence ID" value="NZ_VYKK01000012.1"/>
</dbReference>
<accession>A0A5J5GA56</accession>
<evidence type="ECO:0008006" key="3">
    <source>
        <dbReference type="Google" id="ProtNLM"/>
    </source>
</evidence>